<dbReference type="Pfam" id="PF20575">
    <property type="entry name" value="HTH_63"/>
    <property type="match status" value="1"/>
</dbReference>
<gene>
    <name evidence="1" type="ORF">GS429_20455</name>
</gene>
<dbReference type="AlphaFoldDB" id="A0A6B0VSN3"/>
<dbReference type="EMBL" id="WUYX01000070">
    <property type="protein sequence ID" value="MXV64395.1"/>
    <property type="molecule type" value="Genomic_DNA"/>
</dbReference>
<dbReference type="RefSeq" id="WP_160067660.1">
    <property type="nucleotide sequence ID" value="NZ_WUYX01000070.1"/>
</dbReference>
<sequence length="239" mass="25570">MTTPTTTVVCHVRAPLLLEPVDRQIETLQACESEGTIDELLLRSWPKEIALTDESPYQEALESFERFERWADEHGVSIRPPFRKRSTTSQISGETRTLLVMPLACLEVYADDELVGVFPHSDDGSEETYTTDEAIAALRTGALPTPLGGAGETGVSAVVDADVNGSASANANADTNGNANANANSSDCPDCNRSLIDGQGLFACPDCGWVGTVSETGQYVARTDRSTAETTTSPVVRTR</sequence>
<evidence type="ECO:0000313" key="2">
    <source>
        <dbReference type="Proteomes" id="UP000434101"/>
    </source>
</evidence>
<name>A0A6B0VSN3_9EURY</name>
<accession>A0A6B0VSN3</accession>
<keyword evidence="2" id="KW-1185">Reference proteome</keyword>
<evidence type="ECO:0000313" key="1">
    <source>
        <dbReference type="EMBL" id="MXV64395.1"/>
    </source>
</evidence>
<organism evidence="1 2">
    <name type="scientific">Natronorubrum halalkaliphilum</name>
    <dbReference type="NCBI Taxonomy" id="2691917"/>
    <lineage>
        <taxon>Archaea</taxon>
        <taxon>Methanobacteriati</taxon>
        <taxon>Methanobacteriota</taxon>
        <taxon>Stenosarchaea group</taxon>
        <taxon>Halobacteria</taxon>
        <taxon>Halobacteriales</taxon>
        <taxon>Natrialbaceae</taxon>
        <taxon>Natronorubrum</taxon>
    </lineage>
</organism>
<protein>
    <submittedName>
        <fullName evidence="1">Uncharacterized protein</fullName>
    </submittedName>
</protein>
<dbReference type="InterPro" id="IPR046783">
    <property type="entry name" value="HTH_63"/>
</dbReference>
<reference evidence="1 2" key="1">
    <citation type="submission" date="2020-01" db="EMBL/GenBank/DDBJ databases">
        <title>Natronorubrum sp. JWXQ-INN 674 isolated from Inner Mongolia Autonomous Region of China.</title>
        <authorList>
            <person name="Xue Q."/>
        </authorList>
    </citation>
    <scope>NUCLEOTIDE SEQUENCE [LARGE SCALE GENOMIC DNA]</scope>
    <source>
        <strain evidence="1 2">JWXQ-INN-674</strain>
    </source>
</reference>
<dbReference type="OrthoDB" id="241883at2157"/>
<comment type="caution">
    <text evidence="1">The sequence shown here is derived from an EMBL/GenBank/DDBJ whole genome shotgun (WGS) entry which is preliminary data.</text>
</comment>
<proteinExistence type="predicted"/>
<dbReference type="Proteomes" id="UP000434101">
    <property type="component" value="Unassembled WGS sequence"/>
</dbReference>